<dbReference type="EMBL" id="JYDQ01000233">
    <property type="protein sequence ID" value="KRY10376.1"/>
    <property type="molecule type" value="Genomic_DNA"/>
</dbReference>
<evidence type="ECO:0000313" key="1">
    <source>
        <dbReference type="EMBL" id="KRY10376.1"/>
    </source>
</evidence>
<proteinExistence type="predicted"/>
<reference evidence="1 2" key="1">
    <citation type="submission" date="2015-01" db="EMBL/GenBank/DDBJ databases">
        <title>Evolution of Trichinella species and genotypes.</title>
        <authorList>
            <person name="Korhonen P.K."/>
            <person name="Edoardo P."/>
            <person name="Giuseppe L.R."/>
            <person name="Gasser R.B."/>
        </authorList>
    </citation>
    <scope>NUCLEOTIDE SEQUENCE [LARGE SCALE GENOMIC DNA]</scope>
    <source>
        <strain evidence="1">ISS2496</strain>
    </source>
</reference>
<evidence type="ECO:0000313" key="2">
    <source>
        <dbReference type="Proteomes" id="UP000054783"/>
    </source>
</evidence>
<sequence length="301" mass="33880">MLNSNEHHLRGSCNFLLSKLYSSMLLNLLNSVSSKACEDLHLIKYSFLHMDFSCLHNTWSNGILMRLFSGTEVYAPQSVMRHLVADQATDVNGDPRYVRDHCRPLRTYQVERRPKAVETLTTAPRKRRQQDQTLHQSRRPTILPALAEIRRSQRSVPAEDGLTLDIIPNHLQRPTLRVLLTTISEAASALSSLDDCSTVTLFSEILLPTLAYLTVNSAGEHCCGAMEGSLSSVPDSLTHYPCLCIYELFAALSFNACNRQKLLCVATGFITTSVSHELLMLEYEFPVFGEAPLRWQNIKEP</sequence>
<name>A0A0V0ZDA5_9BILA</name>
<comment type="caution">
    <text evidence="1">The sequence shown here is derived from an EMBL/GenBank/DDBJ whole genome shotgun (WGS) entry which is preliminary data.</text>
</comment>
<dbReference type="AlphaFoldDB" id="A0A0V0ZDA5"/>
<accession>A0A0V0ZDA5</accession>
<keyword evidence="2" id="KW-1185">Reference proteome</keyword>
<organism evidence="1 2">
    <name type="scientific">Trichinella patagoniensis</name>
    <dbReference type="NCBI Taxonomy" id="990121"/>
    <lineage>
        <taxon>Eukaryota</taxon>
        <taxon>Metazoa</taxon>
        <taxon>Ecdysozoa</taxon>
        <taxon>Nematoda</taxon>
        <taxon>Enoplea</taxon>
        <taxon>Dorylaimia</taxon>
        <taxon>Trichinellida</taxon>
        <taxon>Trichinellidae</taxon>
        <taxon>Trichinella</taxon>
    </lineage>
</organism>
<gene>
    <name evidence="1" type="ORF">T12_13174</name>
</gene>
<protein>
    <submittedName>
        <fullName evidence="1">Uncharacterized protein</fullName>
    </submittedName>
</protein>
<dbReference type="OrthoDB" id="5919161at2759"/>
<dbReference type="Proteomes" id="UP000054783">
    <property type="component" value="Unassembled WGS sequence"/>
</dbReference>